<evidence type="ECO:0000313" key="3">
    <source>
        <dbReference type="Proteomes" id="UP000570595"/>
    </source>
</evidence>
<accession>A0A7J6LT60</accession>
<dbReference type="EMBL" id="JABAHT010000169">
    <property type="protein sequence ID" value="KAF4662437.1"/>
    <property type="molecule type" value="Genomic_DNA"/>
</dbReference>
<feature type="non-terminal residue" evidence="2">
    <location>
        <position position="292"/>
    </location>
</feature>
<dbReference type="AlphaFoldDB" id="A0A7J6LT60"/>
<dbReference type="Proteomes" id="UP000570595">
    <property type="component" value="Unassembled WGS sequence"/>
</dbReference>
<feature type="signal peptide" evidence="1">
    <location>
        <begin position="1"/>
        <end position="23"/>
    </location>
</feature>
<reference evidence="2 3" key="1">
    <citation type="submission" date="2020-04" db="EMBL/GenBank/DDBJ databases">
        <title>Perkinsus olseni comparative genomics.</title>
        <authorList>
            <person name="Bogema D.R."/>
        </authorList>
    </citation>
    <scope>NUCLEOTIDE SEQUENCE [LARGE SCALE GENOMIC DNA]</scope>
    <source>
        <strain evidence="2">ATCC PRA-179</strain>
    </source>
</reference>
<gene>
    <name evidence="2" type="ORF">FOZ61_002463</name>
</gene>
<dbReference type="OrthoDB" id="434540at2759"/>
<organism evidence="2 3">
    <name type="scientific">Perkinsus olseni</name>
    <name type="common">Perkinsus atlanticus</name>
    <dbReference type="NCBI Taxonomy" id="32597"/>
    <lineage>
        <taxon>Eukaryota</taxon>
        <taxon>Sar</taxon>
        <taxon>Alveolata</taxon>
        <taxon>Perkinsozoa</taxon>
        <taxon>Perkinsea</taxon>
        <taxon>Perkinsida</taxon>
        <taxon>Perkinsidae</taxon>
        <taxon>Perkinsus</taxon>
    </lineage>
</organism>
<feature type="chain" id="PRO_5029840316" evidence="1">
    <location>
        <begin position="24"/>
        <end position="292"/>
    </location>
</feature>
<protein>
    <submittedName>
        <fullName evidence="2">Uncharacterized protein</fullName>
    </submittedName>
</protein>
<evidence type="ECO:0000313" key="2">
    <source>
        <dbReference type="EMBL" id="KAF4662437.1"/>
    </source>
</evidence>
<comment type="caution">
    <text evidence="2">The sequence shown here is derived from an EMBL/GenBank/DDBJ whole genome shotgun (WGS) entry which is preliminary data.</text>
</comment>
<keyword evidence="1" id="KW-0732">Signal</keyword>
<evidence type="ECO:0000256" key="1">
    <source>
        <dbReference type="SAM" id="SignalP"/>
    </source>
</evidence>
<proteinExistence type="predicted"/>
<sequence>MLRLAIPLLSLIIPVAGLGKSRAFDYLLCDQFPDMYGFVPDGETDDLMCWLKGSNQGRQMLLIYGLDSSDDADPPFVSTLKLRKKKTDHHTGYTEGFITTSKEGFYYRGRQWSNGTHYMTGDKNHGLKLTLMQKEPLWQEWVDLTRVEELSPDDKLVHEVSTYVDRKNGMKVTAGFVDEESRYVFYLIKKNGRGQWGHSLRMKTDGFLLTSPVDDFKGTFYKVMVGQKRYVIMLGEFTEGKKKSLKMLVPLRSETFRCVNIDGVVLNSGSYFELFCIFRARPEDIRVNSTIT</sequence>
<name>A0A7J6LT60_PEROL</name>